<organism evidence="1 2">
    <name type="scientific">Panagrolaimus sp. PS1159</name>
    <dbReference type="NCBI Taxonomy" id="55785"/>
    <lineage>
        <taxon>Eukaryota</taxon>
        <taxon>Metazoa</taxon>
        <taxon>Ecdysozoa</taxon>
        <taxon>Nematoda</taxon>
        <taxon>Chromadorea</taxon>
        <taxon>Rhabditida</taxon>
        <taxon>Tylenchina</taxon>
        <taxon>Panagrolaimomorpha</taxon>
        <taxon>Panagrolaimoidea</taxon>
        <taxon>Panagrolaimidae</taxon>
        <taxon>Panagrolaimus</taxon>
    </lineage>
</organism>
<evidence type="ECO:0000313" key="2">
    <source>
        <dbReference type="WBParaSite" id="PS1159_v2.g17525.t1"/>
    </source>
</evidence>
<accession>A0AC35FHG1</accession>
<proteinExistence type="predicted"/>
<dbReference type="WBParaSite" id="PS1159_v2.g17525.t1">
    <property type="protein sequence ID" value="PS1159_v2.g17525.t1"/>
    <property type="gene ID" value="PS1159_v2.g17525"/>
</dbReference>
<dbReference type="Proteomes" id="UP000887580">
    <property type="component" value="Unplaced"/>
</dbReference>
<protein>
    <submittedName>
        <fullName evidence="2">MAM domain-containing protein</fullName>
    </submittedName>
</protein>
<reference evidence="2" key="1">
    <citation type="submission" date="2022-11" db="UniProtKB">
        <authorList>
            <consortium name="WormBaseParasite"/>
        </authorList>
    </citation>
    <scope>IDENTIFICATION</scope>
</reference>
<evidence type="ECO:0000313" key="1">
    <source>
        <dbReference type="Proteomes" id="UP000887580"/>
    </source>
</evidence>
<name>A0AC35FHG1_9BILA</name>
<sequence length="1057" mass="103170">MSNLTILVIFVIFFNFVYGKTLQLEHLLNSPSAGGDMDFVKANATNAMNLTCTEFDSSCQWHNLKDSSVSLKWFQSSAYLDPNFFKIATGASAVPTGNYAVAASDDPTNLNASATLMSDVVKCPMGTNGFSFMYWLSPKVKLTICLKSITRVYPNYDFCNDLNTTMSPGPLKVIIPPLQNDSFQIFITASNFVSNTGDFQGGFAIIDNLNFILESCLSPSSVASTPGIIPSLTSPNPSSGLTGGTTTIRMGGSSGATSAPGGTGTTSGPAATGAAIGSTGGGMVMTTPSSGAAAATGGTVTGGASNVTVMISGMTSSMTMTVAPSWGLRPSFPTFQIPSNNQSNALPGGSGVTGGAVGATTMASASGGNNGSMSTSSGGTGATSSKPMMTGSTSAMTGAAGSLNPNTATTIPSASGSGGSSGTTMATGSSGGNATSMPSATGGIGATSPKPMMTGSTSAMTGATGPTAKPFELNSTAPIPTFATLAIALVPTTTLPPPLTGGSTTMRVTSAVTGSTMAGPGSGTGSATPTGIMATGVTGATGAAPTGMMATGGSAAPTGMMATGTAMSGATTMRPVTTMSGGSTVAGVTGGTTMASSGASSGGSMANPSGSSAASGGSAMTTPAAAQTTTGPWPTIVLNSMSPLPMNLPTFAAGATTARPATSSSSSVSGAPMGSTMASGSGTTGAQMGSTGGMAGGTTMASGSGGSAGTMGSTGGTAGGTMASGTGAAGMGTTTPRPANSSMTTPNVTLVSRETGGGVSLPPTPGKVLELNSTAPWPTFPTVAVTAAAGSTASGSSSGNMGGSGGTTTMVAPTGMISTNSTGMAGSAASGMPTTMRPATTAMSGGSTVAGGMGMSGTTMAGPGSSSADHTKACAALVCTFDPTSACSNDLMGTVWKTSSTMVGNDTLSISPDTAGNTFAYVTGPLRWSRLLLDPFELDKTVNFVFNFKLALQTTSIAKLFVYAKRNDSLVETSLVTPEQPKGDLGWRNTSAILLVGAYEYVAFEVKNLGPSEIIAIDTTRLTPIFDVEYCPSSSSSAVAAPASGSASGSTNSTITG</sequence>